<organism evidence="1">
    <name type="scientific">Fundidesulfovibrio putealis</name>
    <dbReference type="NCBI Taxonomy" id="270496"/>
    <lineage>
        <taxon>Bacteria</taxon>
        <taxon>Pseudomonadati</taxon>
        <taxon>Thermodesulfobacteriota</taxon>
        <taxon>Desulfovibrionia</taxon>
        <taxon>Desulfovibrionales</taxon>
        <taxon>Desulfovibrionaceae</taxon>
        <taxon>Fundidesulfovibrio</taxon>
    </lineage>
</organism>
<name>A0A7C3W7Q9_9BACT</name>
<dbReference type="AlphaFoldDB" id="A0A7C3W7Q9"/>
<proteinExistence type="predicted"/>
<protein>
    <submittedName>
        <fullName evidence="1">Uncharacterized protein</fullName>
    </submittedName>
</protein>
<dbReference type="EMBL" id="DSRP01000009">
    <property type="protein sequence ID" value="HGG91341.1"/>
    <property type="molecule type" value="Genomic_DNA"/>
</dbReference>
<sequence length="105" mass="11700">MINHTVTLTEDELRATAVQDNLPVLALGKLLKSLPRGQQAFFKECRIAAVIPMYMPRGDFAPNVHAMNMDRDQLDWLLETRPEFKACDDTANNTLSTGGRIIVTG</sequence>
<gene>
    <name evidence="1" type="ORF">ENR59_00120</name>
</gene>
<accession>A0A7C3W7Q9</accession>
<reference evidence="1" key="1">
    <citation type="journal article" date="2020" name="mSystems">
        <title>Genome- and Community-Level Interaction Insights into Carbon Utilization and Element Cycling Functions of Hydrothermarchaeota in Hydrothermal Sediment.</title>
        <authorList>
            <person name="Zhou Z."/>
            <person name="Liu Y."/>
            <person name="Xu W."/>
            <person name="Pan J."/>
            <person name="Luo Z.H."/>
            <person name="Li M."/>
        </authorList>
    </citation>
    <scope>NUCLEOTIDE SEQUENCE [LARGE SCALE GENOMIC DNA]</scope>
    <source>
        <strain evidence="1">SpSt-413</strain>
    </source>
</reference>
<evidence type="ECO:0000313" key="1">
    <source>
        <dbReference type="EMBL" id="HGG91341.1"/>
    </source>
</evidence>
<comment type="caution">
    <text evidence="1">The sequence shown here is derived from an EMBL/GenBank/DDBJ whole genome shotgun (WGS) entry which is preliminary data.</text>
</comment>